<feature type="transmembrane region" description="Helical" evidence="12">
    <location>
        <begin position="288"/>
        <end position="307"/>
    </location>
</feature>
<evidence type="ECO:0000313" key="13">
    <source>
        <dbReference type="EMBL" id="PZQ81249.1"/>
    </source>
</evidence>
<evidence type="ECO:0000256" key="8">
    <source>
        <dbReference type="ARBA" id="ARBA00023136"/>
    </source>
</evidence>
<reference evidence="13 14" key="1">
    <citation type="submission" date="2017-08" db="EMBL/GenBank/DDBJ databases">
        <title>Infants hospitalized years apart are colonized by the same room-sourced microbial strains.</title>
        <authorList>
            <person name="Brooks B."/>
            <person name="Olm M.R."/>
            <person name="Firek B.A."/>
            <person name="Baker R."/>
            <person name="Thomas B.C."/>
            <person name="Morowitz M.J."/>
            <person name="Banfield J.F."/>
        </authorList>
    </citation>
    <scope>NUCLEOTIDE SEQUENCE [LARGE SCALE GENOMIC DNA]</scope>
    <source>
        <strain evidence="13">S2_005_001_R2_27</strain>
    </source>
</reference>
<evidence type="ECO:0000256" key="5">
    <source>
        <dbReference type="ARBA" id="ARBA00022597"/>
    </source>
</evidence>
<feature type="transmembrane region" description="Helical" evidence="12">
    <location>
        <begin position="38"/>
        <end position="57"/>
    </location>
</feature>
<evidence type="ECO:0000256" key="3">
    <source>
        <dbReference type="ARBA" id="ARBA00022475"/>
    </source>
</evidence>
<gene>
    <name evidence="13" type="ORF">DI549_14655</name>
</gene>
<keyword evidence="4" id="KW-0997">Cell inner membrane</keyword>
<dbReference type="GO" id="GO:0005886">
    <property type="term" value="C:plasma membrane"/>
    <property type="evidence" value="ECO:0007669"/>
    <property type="project" value="UniProtKB-SubCell"/>
</dbReference>
<feature type="region of interest" description="Disordered" evidence="11">
    <location>
        <begin position="1"/>
        <end position="23"/>
    </location>
</feature>
<organism evidence="13 14">
    <name type="scientific">Ancylobacter novellus</name>
    <name type="common">Thiobacillus novellus</name>
    <dbReference type="NCBI Taxonomy" id="921"/>
    <lineage>
        <taxon>Bacteria</taxon>
        <taxon>Pseudomonadati</taxon>
        <taxon>Pseudomonadota</taxon>
        <taxon>Alphaproteobacteria</taxon>
        <taxon>Hyphomicrobiales</taxon>
        <taxon>Xanthobacteraceae</taxon>
        <taxon>Ancylobacter</taxon>
    </lineage>
</organism>
<dbReference type="EMBL" id="QFQD01000049">
    <property type="protein sequence ID" value="PZQ81249.1"/>
    <property type="molecule type" value="Genomic_DNA"/>
</dbReference>
<evidence type="ECO:0000256" key="4">
    <source>
        <dbReference type="ARBA" id="ARBA00022519"/>
    </source>
</evidence>
<evidence type="ECO:0000256" key="11">
    <source>
        <dbReference type="SAM" id="MobiDB-lite"/>
    </source>
</evidence>
<feature type="transmembrane region" description="Helical" evidence="12">
    <location>
        <begin position="339"/>
        <end position="361"/>
    </location>
</feature>
<keyword evidence="3" id="KW-1003">Cell membrane</keyword>
<dbReference type="Pfam" id="PF02653">
    <property type="entry name" value="BPD_transp_2"/>
    <property type="match status" value="1"/>
</dbReference>
<keyword evidence="2" id="KW-0813">Transport</keyword>
<dbReference type="CDD" id="cd06579">
    <property type="entry name" value="TM_PBP1_transp_AraH_like"/>
    <property type="match status" value="1"/>
</dbReference>
<dbReference type="PANTHER" id="PTHR32196">
    <property type="entry name" value="ABC TRANSPORTER PERMEASE PROTEIN YPHD-RELATED-RELATED"/>
    <property type="match status" value="1"/>
</dbReference>
<keyword evidence="8 12" id="KW-0472">Membrane</keyword>
<evidence type="ECO:0000256" key="12">
    <source>
        <dbReference type="SAM" id="Phobius"/>
    </source>
</evidence>
<feature type="transmembrane region" description="Helical" evidence="12">
    <location>
        <begin position="69"/>
        <end position="90"/>
    </location>
</feature>
<dbReference type="AlphaFoldDB" id="A0A2W5QY60"/>
<keyword evidence="7 12" id="KW-1133">Transmembrane helix</keyword>
<feature type="transmembrane region" description="Helical" evidence="12">
    <location>
        <begin position="198"/>
        <end position="221"/>
    </location>
</feature>
<evidence type="ECO:0000256" key="7">
    <source>
        <dbReference type="ARBA" id="ARBA00022989"/>
    </source>
</evidence>
<feature type="transmembrane region" description="Helical" evidence="12">
    <location>
        <begin position="373"/>
        <end position="398"/>
    </location>
</feature>
<feature type="transmembrane region" description="Helical" evidence="12">
    <location>
        <begin position="96"/>
        <end position="118"/>
    </location>
</feature>
<keyword evidence="5" id="KW-0762">Sugar transport</keyword>
<sequence length="443" mass="45779">MTDTTTAAPVPSPQPKGAPAGAPASAPTSFLGALEIDMRFLGMIGALAVIWIAFDFLADGTFLTPRNLWNLSVQSSSIAVMSTGMVLVIVMRHIDLSVGSILGVTGMIMAVFQVNYLLPAFGFNHPAVMILTLVVGIGIGAAIGALHGFVIAYLGVPAFIVTLGGLLVWRGAAWAVAEGKTIPLVDDNFKLLGGGADGSIGATWSWVVAIVACVAIAAAAVQARRQRQRFHFPLKPVWAEIVTVAAGCLAVIAATLMVNAYTLPAVLARRYAEAAGIPVPPEGLSISFGYAVPVLVAVAVGIVMTFITTRTRFGRYVFAIGGNPEAAELAGINTKRVTLAVFALMGALAAIGAAISTARLNSATNAQGTLDELYVIAAAVIGGTSLSGGSGTIAGAMVGALVMQSLQSGMVLMRVDTPYQNIVVGIVLVFAVWIDTVYRKRIK</sequence>
<feature type="transmembrane region" description="Helical" evidence="12">
    <location>
        <begin position="158"/>
        <end position="177"/>
    </location>
</feature>
<evidence type="ECO:0000256" key="1">
    <source>
        <dbReference type="ARBA" id="ARBA00004651"/>
    </source>
</evidence>
<proteinExistence type="predicted"/>
<evidence type="ECO:0000256" key="9">
    <source>
        <dbReference type="ARBA" id="ARBA00035611"/>
    </source>
</evidence>
<evidence type="ECO:0000256" key="6">
    <source>
        <dbReference type="ARBA" id="ARBA00022692"/>
    </source>
</evidence>
<dbReference type="PANTHER" id="PTHR32196:SF32">
    <property type="entry name" value="XYLOSE TRANSPORT SYSTEM PERMEASE PROTEIN XYLH"/>
    <property type="match status" value="1"/>
</dbReference>
<evidence type="ECO:0000256" key="10">
    <source>
        <dbReference type="ARBA" id="ARBA00035686"/>
    </source>
</evidence>
<comment type="function">
    <text evidence="9">Part of the binding-protein-dependent transport system for D-xylose. Probably responsible for the translocation of the substrate across the membrane.</text>
</comment>
<accession>A0A2W5QY60</accession>
<protein>
    <recommendedName>
        <fullName evidence="10">Xylose transport system permease protein XylH</fullName>
    </recommendedName>
</protein>
<keyword evidence="6 12" id="KW-0812">Transmembrane</keyword>
<feature type="transmembrane region" description="Helical" evidence="12">
    <location>
        <begin position="241"/>
        <end position="267"/>
    </location>
</feature>
<dbReference type="InterPro" id="IPR001851">
    <property type="entry name" value="ABC_transp_permease"/>
</dbReference>
<evidence type="ECO:0000256" key="2">
    <source>
        <dbReference type="ARBA" id="ARBA00022448"/>
    </source>
</evidence>
<feature type="transmembrane region" description="Helical" evidence="12">
    <location>
        <begin position="130"/>
        <end position="152"/>
    </location>
</feature>
<dbReference type="Proteomes" id="UP000248887">
    <property type="component" value="Unassembled WGS sequence"/>
</dbReference>
<evidence type="ECO:0000313" key="14">
    <source>
        <dbReference type="Proteomes" id="UP000248887"/>
    </source>
</evidence>
<dbReference type="GO" id="GO:0022857">
    <property type="term" value="F:transmembrane transporter activity"/>
    <property type="evidence" value="ECO:0007669"/>
    <property type="project" value="InterPro"/>
</dbReference>
<comment type="caution">
    <text evidence="13">The sequence shown here is derived from an EMBL/GenBank/DDBJ whole genome shotgun (WGS) entry which is preliminary data.</text>
</comment>
<comment type="subcellular location">
    <subcellularLocation>
        <location evidence="1">Cell membrane</location>
        <topology evidence="1">Multi-pass membrane protein</topology>
    </subcellularLocation>
</comment>
<feature type="transmembrane region" description="Helical" evidence="12">
    <location>
        <begin position="418"/>
        <end position="438"/>
    </location>
</feature>
<name>A0A2W5QY60_ANCNO</name>